<evidence type="ECO:0000256" key="7">
    <source>
        <dbReference type="ARBA" id="ARBA00022691"/>
    </source>
</evidence>
<accession>W9VY43</accession>
<dbReference type="PANTHER" id="PTHR13600:SF21">
    <property type="entry name" value="LEUCINE CARBOXYL METHYLTRANSFERASE 1"/>
    <property type="match status" value="1"/>
</dbReference>
<evidence type="ECO:0000313" key="12">
    <source>
        <dbReference type="Proteomes" id="UP000019473"/>
    </source>
</evidence>
<dbReference type="PANTHER" id="PTHR13600">
    <property type="entry name" value="LEUCINE CARBOXYL METHYLTRANSFERASE"/>
    <property type="match status" value="1"/>
</dbReference>
<feature type="binding site" evidence="9">
    <location>
        <position position="95"/>
    </location>
    <ligand>
        <name>S-adenosyl-L-methionine</name>
        <dbReference type="ChEBI" id="CHEBI:59789"/>
    </ligand>
</feature>
<protein>
    <recommendedName>
        <fullName evidence="4 8">Leucine carboxyl methyltransferase 1</fullName>
        <ecNumber evidence="3 8">2.1.1.233</ecNumber>
    </recommendedName>
</protein>
<comment type="catalytic activity">
    <reaction evidence="1 8">
        <text>[phosphatase 2A protein]-C-terminal L-leucine + S-adenosyl-L-methionine = [phosphatase 2A protein]-C-terminal L-leucine methyl ester + S-adenosyl-L-homocysteine</text>
        <dbReference type="Rhea" id="RHEA:48544"/>
        <dbReference type="Rhea" id="RHEA-COMP:12134"/>
        <dbReference type="Rhea" id="RHEA-COMP:12135"/>
        <dbReference type="ChEBI" id="CHEBI:57856"/>
        <dbReference type="ChEBI" id="CHEBI:59789"/>
        <dbReference type="ChEBI" id="CHEBI:90516"/>
        <dbReference type="ChEBI" id="CHEBI:90517"/>
        <dbReference type="EC" id="2.1.1.233"/>
    </reaction>
</comment>
<dbReference type="SUPFAM" id="SSF53335">
    <property type="entry name" value="S-adenosyl-L-methionine-dependent methyltransferases"/>
    <property type="match status" value="1"/>
</dbReference>
<dbReference type="GeneID" id="19182559"/>
<dbReference type="EMBL" id="AMGW01000005">
    <property type="protein sequence ID" value="EXJ57640.1"/>
    <property type="molecule type" value="Genomic_DNA"/>
</dbReference>
<keyword evidence="5 8" id="KW-0489">Methyltransferase</keyword>
<evidence type="ECO:0000256" key="2">
    <source>
        <dbReference type="ARBA" id="ARBA00010703"/>
    </source>
</evidence>
<dbReference type="eggNOG" id="KOG2918">
    <property type="taxonomic scope" value="Eukaryota"/>
</dbReference>
<dbReference type="Pfam" id="PF04072">
    <property type="entry name" value="LCM"/>
    <property type="match status" value="1"/>
</dbReference>
<dbReference type="RefSeq" id="XP_007760174.1">
    <property type="nucleotide sequence ID" value="XM_007761984.1"/>
</dbReference>
<gene>
    <name evidence="11" type="ORF">A1O7_07989</name>
</gene>
<dbReference type="AlphaFoldDB" id="W9VY43"/>
<dbReference type="HOGENOM" id="CLU_031312_1_1_1"/>
<evidence type="ECO:0000256" key="10">
    <source>
        <dbReference type="SAM" id="MobiDB-lite"/>
    </source>
</evidence>
<dbReference type="VEuPathDB" id="FungiDB:A1O7_07989"/>
<organism evidence="11 12">
    <name type="scientific">Cladophialophora yegresii CBS 114405</name>
    <dbReference type="NCBI Taxonomy" id="1182544"/>
    <lineage>
        <taxon>Eukaryota</taxon>
        <taxon>Fungi</taxon>
        <taxon>Dikarya</taxon>
        <taxon>Ascomycota</taxon>
        <taxon>Pezizomycotina</taxon>
        <taxon>Eurotiomycetes</taxon>
        <taxon>Chaetothyriomycetidae</taxon>
        <taxon>Chaetothyriales</taxon>
        <taxon>Herpotrichiellaceae</taxon>
        <taxon>Cladophialophora</taxon>
    </lineage>
</organism>
<comment type="function">
    <text evidence="8">Methylates the carboxyl group of the C-terminal leucine residue of protein phosphatase 2A catalytic subunits to form alpha-leucine ester residues.</text>
</comment>
<dbReference type="InterPro" id="IPR016651">
    <property type="entry name" value="LCMT1"/>
</dbReference>
<dbReference type="STRING" id="1182544.W9VY43"/>
<dbReference type="InterPro" id="IPR007213">
    <property type="entry name" value="Ppm1/Ppm2/Tcmp"/>
</dbReference>
<feature type="binding site" evidence="9">
    <location>
        <begin position="200"/>
        <end position="201"/>
    </location>
    <ligand>
        <name>S-adenosyl-L-methionine</name>
        <dbReference type="ChEBI" id="CHEBI:59789"/>
    </ligand>
</feature>
<evidence type="ECO:0000256" key="5">
    <source>
        <dbReference type="ARBA" id="ARBA00022603"/>
    </source>
</evidence>
<name>W9VY43_9EURO</name>
<keyword evidence="6 8" id="KW-0808">Transferase</keyword>
<comment type="similarity">
    <text evidence="2 8">Belongs to the methyltransferase superfamily. LCMT family.</text>
</comment>
<feature type="binding site" evidence="9">
    <location>
        <position position="121"/>
    </location>
    <ligand>
        <name>S-adenosyl-L-methionine</name>
        <dbReference type="ChEBI" id="CHEBI:59789"/>
    </ligand>
</feature>
<dbReference type="OrthoDB" id="203237at2759"/>
<sequence length="377" mass="42151">MSAPSIPNLNSLRRGALRGRGKSHAADSPDVCRSDSRRKQVNYDAVIQSTDDDAATSRQSAVDAGYLEDPFAALLHTSGPVSRRLPLMNRGTYVRTTGIDRVVDKFLSSAQGGRKQIISLGAGSDTRFFRLKQKRRDVDLVYHELDFETNTRRKIAQMRSPAFAAAAKAQAGVDLRAESAVSSQDTSVLVTSDYLIHPQDLRLLPKKEGPLTGIDVTLPTLIISECCLVYLPPDDADAVLRYFLNLFSDTVPLAIVIYEPIRPHDSFGKTMISNLASRGLQLPTLERYHDLKEQRGRLRTYGFGDEPPWSCGGAEAADIDFIWQKWISAEEKERVEGLEWMDEVEEFVLLAKHYCVSWAWRGFAAESPWKDLPIPPR</sequence>
<dbReference type="PIRSF" id="PIRSF016305">
    <property type="entry name" value="LCM_mtfrase"/>
    <property type="match status" value="1"/>
</dbReference>
<comment type="caution">
    <text evidence="11">The sequence shown here is derived from an EMBL/GenBank/DDBJ whole genome shotgun (WGS) entry which is preliminary data.</text>
</comment>
<dbReference type="GO" id="GO:0018423">
    <property type="term" value="F:protein C-terminal leucine carboxyl O-methyltransferase activity"/>
    <property type="evidence" value="ECO:0007669"/>
    <property type="project" value="UniProtKB-EC"/>
</dbReference>
<keyword evidence="12" id="KW-1185">Reference proteome</keyword>
<feature type="compositionally biased region" description="Polar residues" evidence="10">
    <location>
        <begin position="1"/>
        <end position="11"/>
    </location>
</feature>
<dbReference type="Gene3D" id="3.40.50.150">
    <property type="entry name" value="Vaccinia Virus protein VP39"/>
    <property type="match status" value="1"/>
</dbReference>
<evidence type="ECO:0000256" key="1">
    <source>
        <dbReference type="ARBA" id="ARBA00000724"/>
    </source>
</evidence>
<evidence type="ECO:0000256" key="8">
    <source>
        <dbReference type="PIRNR" id="PIRNR016305"/>
    </source>
</evidence>
<evidence type="ECO:0000256" key="3">
    <source>
        <dbReference type="ARBA" id="ARBA00012834"/>
    </source>
</evidence>
<feature type="region of interest" description="Disordered" evidence="10">
    <location>
        <begin position="1"/>
        <end position="56"/>
    </location>
</feature>
<evidence type="ECO:0000256" key="9">
    <source>
        <dbReference type="PIRSR" id="PIRSR016305-1"/>
    </source>
</evidence>
<dbReference type="GO" id="GO:0032259">
    <property type="term" value="P:methylation"/>
    <property type="evidence" value="ECO:0007669"/>
    <property type="project" value="UniProtKB-KW"/>
</dbReference>
<proteinExistence type="inferred from homology"/>
<keyword evidence="7 8" id="KW-0949">S-adenosyl-L-methionine</keyword>
<dbReference type="Proteomes" id="UP000019473">
    <property type="component" value="Unassembled WGS sequence"/>
</dbReference>
<evidence type="ECO:0000313" key="11">
    <source>
        <dbReference type="EMBL" id="EXJ57640.1"/>
    </source>
</evidence>
<reference evidence="11 12" key="1">
    <citation type="submission" date="2013-03" db="EMBL/GenBank/DDBJ databases">
        <title>The Genome Sequence of Cladophialophora yegresii CBS 114405.</title>
        <authorList>
            <consortium name="The Broad Institute Genomics Platform"/>
            <person name="Cuomo C."/>
            <person name="de Hoog S."/>
            <person name="Gorbushina A."/>
            <person name="Walker B."/>
            <person name="Young S.K."/>
            <person name="Zeng Q."/>
            <person name="Gargeya S."/>
            <person name="Fitzgerald M."/>
            <person name="Haas B."/>
            <person name="Abouelleil A."/>
            <person name="Allen A.W."/>
            <person name="Alvarado L."/>
            <person name="Arachchi H.M."/>
            <person name="Berlin A.M."/>
            <person name="Chapman S.B."/>
            <person name="Gainer-Dewar J."/>
            <person name="Goldberg J."/>
            <person name="Griggs A."/>
            <person name="Gujja S."/>
            <person name="Hansen M."/>
            <person name="Howarth C."/>
            <person name="Imamovic A."/>
            <person name="Ireland A."/>
            <person name="Larimer J."/>
            <person name="McCowan C."/>
            <person name="Murphy C."/>
            <person name="Pearson M."/>
            <person name="Poon T.W."/>
            <person name="Priest M."/>
            <person name="Roberts A."/>
            <person name="Saif S."/>
            <person name="Shea T."/>
            <person name="Sisk P."/>
            <person name="Sykes S."/>
            <person name="Wortman J."/>
            <person name="Nusbaum C."/>
            <person name="Birren B."/>
        </authorList>
    </citation>
    <scope>NUCLEOTIDE SEQUENCE [LARGE SCALE GENOMIC DNA]</scope>
    <source>
        <strain evidence="11 12">CBS 114405</strain>
    </source>
</reference>
<feature type="compositionally biased region" description="Basic and acidic residues" evidence="10">
    <location>
        <begin position="24"/>
        <end position="38"/>
    </location>
</feature>
<dbReference type="EC" id="2.1.1.233" evidence="3 8"/>
<feature type="binding site" evidence="9">
    <location>
        <position position="225"/>
    </location>
    <ligand>
        <name>S-adenosyl-L-methionine</name>
        <dbReference type="ChEBI" id="CHEBI:59789"/>
    </ligand>
</feature>
<evidence type="ECO:0000256" key="6">
    <source>
        <dbReference type="ARBA" id="ARBA00022679"/>
    </source>
</evidence>
<evidence type="ECO:0000256" key="4">
    <source>
        <dbReference type="ARBA" id="ARBA00017497"/>
    </source>
</evidence>
<dbReference type="InterPro" id="IPR029063">
    <property type="entry name" value="SAM-dependent_MTases_sf"/>
</dbReference>